<feature type="binding site" description="covalent" evidence="4">
    <location>
        <position position="319"/>
    </location>
    <ligand>
        <name>heme c</name>
        <dbReference type="ChEBI" id="CHEBI:61717"/>
        <label>3</label>
    </ligand>
</feature>
<dbReference type="GO" id="GO:0016020">
    <property type="term" value="C:membrane"/>
    <property type="evidence" value="ECO:0007669"/>
    <property type="project" value="InterPro"/>
</dbReference>
<dbReference type="InterPro" id="IPR014353">
    <property type="entry name" value="Membr-bd_ADH_cyt_c"/>
</dbReference>
<feature type="binding site" description="axial binding residue" evidence="5">
    <location>
        <position position="199"/>
    </location>
    <ligand>
        <name>heme c</name>
        <dbReference type="ChEBI" id="CHEBI:61717"/>
        <label>2</label>
    </ligand>
    <ligandPart>
        <name>Fe</name>
        <dbReference type="ChEBI" id="CHEBI:18248"/>
    </ligandPart>
</feature>
<dbReference type="InterPro" id="IPR051459">
    <property type="entry name" value="Cytochrome_c-type_DH"/>
</dbReference>
<dbReference type="InterPro" id="IPR009056">
    <property type="entry name" value="Cyt_c-like_dom"/>
</dbReference>
<feature type="binding site" description="axial binding residue" evidence="5">
    <location>
        <position position="53"/>
    </location>
    <ligand>
        <name>heme c</name>
        <dbReference type="ChEBI" id="CHEBI:61717"/>
        <label>1</label>
    </ligand>
    <ligandPart>
        <name>Fe</name>
        <dbReference type="ChEBI" id="CHEBI:18248"/>
    </ligandPart>
</feature>
<dbReference type="GO" id="GO:0009055">
    <property type="term" value="F:electron transfer activity"/>
    <property type="evidence" value="ECO:0007669"/>
    <property type="project" value="InterPro"/>
</dbReference>
<keyword evidence="8" id="KW-1185">Reference proteome</keyword>
<sequence>MKRVLLAIAIAVIAVLAWGWHANYSTEMPPSSAPGSAERGAYLARAGNCMTCHTDRGGAAWAGGRAIDTPFGTVFSSNLTPDPKNGIGSWSSDDFWRALHHGRTPDGRLLYPAFPYPNYTEVTRADSDALFAFLRTVPAVAKENTPHNLRWPYNTQAALAAWRALYFRPGVYEEDTKRSAQWNRGAYLVRGLGHCAACHTARNALGASSDMMDLSGGLIPMQNWYAPSLASAREAGVADWPTEDAARLLRHGAARGATVLGPMAEVVQYSTQYLSEQDAEAMAVFLKSLPPVEAAPASGTRQVDSAVALRGARIYGEHCTQCHGEKGEGVAAAYPPLAGNRAVTMPVTANLVQVVLGGGYPPATAGNPRPFGMPPYVMKLNDVDVAAVLTHIRTSWGNQAPPVTELDVAQQRGGAER</sequence>
<dbReference type="OrthoDB" id="9809720at2"/>
<dbReference type="GO" id="GO:0020037">
    <property type="term" value="F:heme binding"/>
    <property type="evidence" value="ECO:0007669"/>
    <property type="project" value="InterPro"/>
</dbReference>
<evidence type="ECO:0000256" key="5">
    <source>
        <dbReference type="PIRSR" id="PIRSR000018-51"/>
    </source>
</evidence>
<dbReference type="EMBL" id="SMLK01000002">
    <property type="protein sequence ID" value="TFZ04131.1"/>
    <property type="molecule type" value="Genomic_DNA"/>
</dbReference>
<dbReference type="PROSITE" id="PS51007">
    <property type="entry name" value="CYTC"/>
    <property type="match status" value="3"/>
</dbReference>
<feature type="binding site" description="covalent" evidence="4">
    <location>
        <position position="198"/>
    </location>
    <ligand>
        <name>heme c</name>
        <dbReference type="ChEBI" id="CHEBI:61717"/>
        <label>2</label>
    </ligand>
</feature>
<keyword evidence="1 4" id="KW-0349">Heme</keyword>
<name>A0A4Z0BYT1_9BURK</name>
<feature type="binding site" description="covalent" evidence="4">
    <location>
        <position position="52"/>
    </location>
    <ligand>
        <name>heme c</name>
        <dbReference type="ChEBI" id="CHEBI:61717"/>
        <label>1</label>
    </ligand>
</feature>
<dbReference type="InterPro" id="IPR036909">
    <property type="entry name" value="Cyt_c-like_dom_sf"/>
</dbReference>
<dbReference type="GO" id="GO:0005506">
    <property type="term" value="F:iron ion binding"/>
    <property type="evidence" value="ECO:0007669"/>
    <property type="project" value="InterPro"/>
</dbReference>
<dbReference type="Proteomes" id="UP000297839">
    <property type="component" value="Unassembled WGS sequence"/>
</dbReference>
<gene>
    <name evidence="7" type="ORF">EZ216_10900</name>
</gene>
<accession>A0A4Z0BYT1</accession>
<feature type="binding site" description="covalent" evidence="4">
    <location>
        <position position="322"/>
    </location>
    <ligand>
        <name>heme c</name>
        <dbReference type="ChEBI" id="CHEBI:61717"/>
        <label>3</label>
    </ligand>
</feature>
<keyword evidence="3 5" id="KW-0408">Iron</keyword>
<dbReference type="PIRSF" id="PIRSF000018">
    <property type="entry name" value="Mb_ADH_cyt_c"/>
    <property type="match status" value="1"/>
</dbReference>
<organism evidence="7 8">
    <name type="scientific">Ramlibacter humi</name>
    <dbReference type="NCBI Taxonomy" id="2530451"/>
    <lineage>
        <taxon>Bacteria</taxon>
        <taxon>Pseudomonadati</taxon>
        <taxon>Pseudomonadota</taxon>
        <taxon>Betaproteobacteria</taxon>
        <taxon>Burkholderiales</taxon>
        <taxon>Comamonadaceae</taxon>
        <taxon>Ramlibacter</taxon>
    </lineage>
</organism>
<feature type="domain" description="Cytochrome c" evidence="6">
    <location>
        <begin position="180"/>
        <end position="290"/>
    </location>
</feature>
<dbReference type="PANTHER" id="PTHR35008">
    <property type="entry name" value="BLL4482 PROTEIN-RELATED"/>
    <property type="match status" value="1"/>
</dbReference>
<evidence type="ECO:0000256" key="2">
    <source>
        <dbReference type="ARBA" id="ARBA00022723"/>
    </source>
</evidence>
<comment type="cofactor">
    <cofactor evidence="4">
        <name>heme c</name>
        <dbReference type="ChEBI" id="CHEBI:61717"/>
    </cofactor>
    <text evidence="4">Binds 3 heme c groups covalently per subunit.</text>
</comment>
<dbReference type="Gene3D" id="1.10.760.10">
    <property type="entry name" value="Cytochrome c-like domain"/>
    <property type="match status" value="3"/>
</dbReference>
<protein>
    <submittedName>
        <fullName evidence="7">C-type cytochrome</fullName>
    </submittedName>
</protein>
<dbReference type="Pfam" id="PF00034">
    <property type="entry name" value="Cytochrom_C"/>
    <property type="match status" value="2"/>
</dbReference>
<evidence type="ECO:0000256" key="1">
    <source>
        <dbReference type="ARBA" id="ARBA00022617"/>
    </source>
</evidence>
<dbReference type="SUPFAM" id="SSF46626">
    <property type="entry name" value="Cytochrome c"/>
    <property type="match status" value="3"/>
</dbReference>
<evidence type="ECO:0000259" key="6">
    <source>
        <dbReference type="PROSITE" id="PS51007"/>
    </source>
</evidence>
<feature type="binding site" description="covalent" evidence="4">
    <location>
        <position position="195"/>
    </location>
    <ligand>
        <name>heme c</name>
        <dbReference type="ChEBI" id="CHEBI:61717"/>
        <label>2</label>
    </ligand>
</feature>
<feature type="domain" description="Cytochrome c" evidence="6">
    <location>
        <begin position="306"/>
        <end position="396"/>
    </location>
</feature>
<evidence type="ECO:0000313" key="7">
    <source>
        <dbReference type="EMBL" id="TFZ04131.1"/>
    </source>
</evidence>
<feature type="binding site" description="covalent" evidence="4">
    <location>
        <position position="49"/>
    </location>
    <ligand>
        <name>heme c</name>
        <dbReference type="ChEBI" id="CHEBI:61717"/>
        <label>1</label>
    </ligand>
</feature>
<dbReference type="PANTHER" id="PTHR35008:SF4">
    <property type="entry name" value="BLL4482 PROTEIN"/>
    <property type="match status" value="1"/>
</dbReference>
<evidence type="ECO:0000256" key="4">
    <source>
        <dbReference type="PIRSR" id="PIRSR000018-50"/>
    </source>
</evidence>
<keyword evidence="2 5" id="KW-0479">Metal-binding</keyword>
<evidence type="ECO:0000256" key="3">
    <source>
        <dbReference type="ARBA" id="ARBA00023004"/>
    </source>
</evidence>
<evidence type="ECO:0000313" key="8">
    <source>
        <dbReference type="Proteomes" id="UP000297839"/>
    </source>
</evidence>
<dbReference type="GO" id="GO:0016614">
    <property type="term" value="F:oxidoreductase activity, acting on CH-OH group of donors"/>
    <property type="evidence" value="ECO:0007669"/>
    <property type="project" value="InterPro"/>
</dbReference>
<reference evidence="7 8" key="1">
    <citation type="submission" date="2019-03" db="EMBL/GenBank/DDBJ databases">
        <title>Ramlibacter sp. 18x22-1, whole genome shotgun sequence.</title>
        <authorList>
            <person name="Zhang X."/>
            <person name="Feng G."/>
            <person name="Zhu H."/>
        </authorList>
    </citation>
    <scope>NUCLEOTIDE SEQUENCE [LARGE SCALE GENOMIC DNA]</scope>
    <source>
        <strain evidence="7 8">18x22-1</strain>
    </source>
</reference>
<comment type="caution">
    <text evidence="7">The sequence shown here is derived from an EMBL/GenBank/DDBJ whole genome shotgun (WGS) entry which is preliminary data.</text>
</comment>
<feature type="binding site" description="axial binding residue" evidence="5">
    <location>
        <position position="323"/>
    </location>
    <ligand>
        <name>heme c</name>
        <dbReference type="ChEBI" id="CHEBI:61717"/>
        <label>3</label>
    </ligand>
    <ligandPart>
        <name>Fe</name>
        <dbReference type="ChEBI" id="CHEBI:18248"/>
    </ligandPart>
</feature>
<dbReference type="AlphaFoldDB" id="A0A4Z0BYT1"/>
<dbReference type="RefSeq" id="WP_135249756.1">
    <property type="nucleotide sequence ID" value="NZ_SMLK01000002.1"/>
</dbReference>
<feature type="domain" description="Cytochrome c" evidence="6">
    <location>
        <begin position="35"/>
        <end position="138"/>
    </location>
</feature>
<proteinExistence type="predicted"/>